<evidence type="ECO:0000313" key="2">
    <source>
        <dbReference type="Proteomes" id="UP001412067"/>
    </source>
</evidence>
<comment type="caution">
    <text evidence="1">The sequence shown here is derived from an EMBL/GenBank/DDBJ whole genome shotgun (WGS) entry which is preliminary data.</text>
</comment>
<evidence type="ECO:0000313" key="1">
    <source>
        <dbReference type="EMBL" id="KAK8948143.1"/>
    </source>
</evidence>
<organism evidence="1 2">
    <name type="scientific">Platanthera guangdongensis</name>
    <dbReference type="NCBI Taxonomy" id="2320717"/>
    <lineage>
        <taxon>Eukaryota</taxon>
        <taxon>Viridiplantae</taxon>
        <taxon>Streptophyta</taxon>
        <taxon>Embryophyta</taxon>
        <taxon>Tracheophyta</taxon>
        <taxon>Spermatophyta</taxon>
        <taxon>Magnoliopsida</taxon>
        <taxon>Liliopsida</taxon>
        <taxon>Asparagales</taxon>
        <taxon>Orchidaceae</taxon>
        <taxon>Orchidoideae</taxon>
        <taxon>Orchideae</taxon>
        <taxon>Orchidinae</taxon>
        <taxon>Platanthera</taxon>
    </lineage>
</organism>
<name>A0ABR2LRK8_9ASPA</name>
<proteinExistence type="predicted"/>
<sequence>MAAETLRSVFGPIVELVKAWNLPEWLVHWGHPGNMVPMNSPSFYIVRGSVAFNIFNPHAVTGLMGLSLLAVQTISPARFEDYSGLRTVHDTLSSPCCTWTAAGTRLLAISSSFRPAQCARNNWDPRPTELNFESESKKKTLTWMEKRLD</sequence>
<reference evidence="1 2" key="1">
    <citation type="journal article" date="2022" name="Nat. Plants">
        <title>Genomes of leafy and leafless Platanthera orchids illuminate the evolution of mycoheterotrophy.</title>
        <authorList>
            <person name="Li M.H."/>
            <person name="Liu K.W."/>
            <person name="Li Z."/>
            <person name="Lu H.C."/>
            <person name="Ye Q.L."/>
            <person name="Zhang D."/>
            <person name="Wang J.Y."/>
            <person name="Li Y.F."/>
            <person name="Zhong Z.M."/>
            <person name="Liu X."/>
            <person name="Yu X."/>
            <person name="Liu D.K."/>
            <person name="Tu X.D."/>
            <person name="Liu B."/>
            <person name="Hao Y."/>
            <person name="Liao X.Y."/>
            <person name="Jiang Y.T."/>
            <person name="Sun W.H."/>
            <person name="Chen J."/>
            <person name="Chen Y.Q."/>
            <person name="Ai Y."/>
            <person name="Zhai J.W."/>
            <person name="Wu S.S."/>
            <person name="Zhou Z."/>
            <person name="Hsiao Y.Y."/>
            <person name="Wu W.L."/>
            <person name="Chen Y.Y."/>
            <person name="Lin Y.F."/>
            <person name="Hsu J.L."/>
            <person name="Li C.Y."/>
            <person name="Wang Z.W."/>
            <person name="Zhao X."/>
            <person name="Zhong W.Y."/>
            <person name="Ma X.K."/>
            <person name="Ma L."/>
            <person name="Huang J."/>
            <person name="Chen G.Z."/>
            <person name="Huang M.Z."/>
            <person name="Huang L."/>
            <person name="Peng D.H."/>
            <person name="Luo Y.B."/>
            <person name="Zou S.Q."/>
            <person name="Chen S.P."/>
            <person name="Lan S."/>
            <person name="Tsai W.C."/>
            <person name="Van de Peer Y."/>
            <person name="Liu Z.J."/>
        </authorList>
    </citation>
    <scope>NUCLEOTIDE SEQUENCE [LARGE SCALE GENOMIC DNA]</scope>
    <source>
        <strain evidence="1">Lor288</strain>
    </source>
</reference>
<dbReference type="PANTHER" id="PTHR36738:SF1">
    <property type="entry name" value="EXPRESSED PROTEIN"/>
    <property type="match status" value="1"/>
</dbReference>
<dbReference type="EMBL" id="JBBWWR010000016">
    <property type="protein sequence ID" value="KAK8948143.1"/>
    <property type="molecule type" value="Genomic_DNA"/>
</dbReference>
<keyword evidence="2" id="KW-1185">Reference proteome</keyword>
<gene>
    <name evidence="1" type="ORF">KSP40_PGU013993</name>
</gene>
<protein>
    <submittedName>
        <fullName evidence="1">Uncharacterized protein</fullName>
    </submittedName>
</protein>
<dbReference type="PANTHER" id="PTHR36738">
    <property type="entry name" value="EXPRESSED PROTEIN"/>
    <property type="match status" value="1"/>
</dbReference>
<accession>A0ABR2LRK8</accession>
<dbReference type="Proteomes" id="UP001412067">
    <property type="component" value="Unassembled WGS sequence"/>
</dbReference>